<dbReference type="InterPro" id="IPR029044">
    <property type="entry name" value="Nucleotide-diphossugar_trans"/>
</dbReference>
<accession>A0A0G0VLJ9</accession>
<dbReference type="EMBL" id="LBZM01000002">
    <property type="protein sequence ID" value="KKR72765.1"/>
    <property type="molecule type" value="Genomic_DNA"/>
</dbReference>
<dbReference type="AlphaFoldDB" id="A0A0G0VLJ9"/>
<evidence type="ECO:0000259" key="1">
    <source>
        <dbReference type="Pfam" id="PF00535"/>
    </source>
</evidence>
<dbReference type="Proteomes" id="UP000034664">
    <property type="component" value="Unassembled WGS sequence"/>
</dbReference>
<sequence>MSVEITMPVYNEEAEIQEHIIKLYEYCKTNLKAYKWHITIADNASTDRTPNIGEKLSKKNAEIDLLKLTQKGRGRAVKTAWQNSRADICCYMDIDLSTDLRHLPSLVDAIVAGNDIAIGTRLAKKSIVIDRTLKREIISRSYNLMVKLLFLTKFSDAQCGFKAVSKQVVENLIPHIIDNEWFMDSELLIVGEKLGYAMHEVPVTWHDSPGSTVRVLPTAMGDMHGLLRLFVSRPWTTLPKPHERKTGTGN</sequence>
<dbReference type="GO" id="GO:0006487">
    <property type="term" value="P:protein N-linked glycosylation"/>
    <property type="evidence" value="ECO:0007669"/>
    <property type="project" value="TreeGrafter"/>
</dbReference>
<organism evidence="2 3">
    <name type="scientific">Candidatus Roizmanbacteria bacterium GW2011_GWB1_40_7</name>
    <dbReference type="NCBI Taxonomy" id="1618482"/>
    <lineage>
        <taxon>Bacteria</taxon>
        <taxon>Candidatus Roizmaniibacteriota</taxon>
    </lineage>
</organism>
<dbReference type="Pfam" id="PF00535">
    <property type="entry name" value="Glycos_transf_2"/>
    <property type="match status" value="1"/>
</dbReference>
<dbReference type="GO" id="GO:0016740">
    <property type="term" value="F:transferase activity"/>
    <property type="evidence" value="ECO:0007669"/>
    <property type="project" value="UniProtKB-KW"/>
</dbReference>
<keyword evidence="2" id="KW-0808">Transferase</keyword>
<dbReference type="PANTHER" id="PTHR10859">
    <property type="entry name" value="GLYCOSYL TRANSFERASE"/>
    <property type="match status" value="1"/>
</dbReference>
<dbReference type="InterPro" id="IPR001173">
    <property type="entry name" value="Glyco_trans_2-like"/>
</dbReference>
<feature type="domain" description="Glycosyltransferase 2-like" evidence="1">
    <location>
        <begin position="5"/>
        <end position="172"/>
    </location>
</feature>
<dbReference type="Gene3D" id="3.90.550.10">
    <property type="entry name" value="Spore Coat Polysaccharide Biosynthesis Protein SpsA, Chain A"/>
    <property type="match status" value="1"/>
</dbReference>
<evidence type="ECO:0000313" key="3">
    <source>
        <dbReference type="Proteomes" id="UP000034664"/>
    </source>
</evidence>
<dbReference type="SUPFAM" id="SSF53448">
    <property type="entry name" value="Nucleotide-diphospho-sugar transferases"/>
    <property type="match status" value="1"/>
</dbReference>
<name>A0A0G0VLJ9_9BACT</name>
<evidence type="ECO:0000313" key="2">
    <source>
        <dbReference type="EMBL" id="KKR72765.1"/>
    </source>
</evidence>
<gene>
    <name evidence="2" type="ORF">UU14_C0002G0018</name>
</gene>
<comment type="caution">
    <text evidence="2">The sequence shown here is derived from an EMBL/GenBank/DDBJ whole genome shotgun (WGS) entry which is preliminary data.</text>
</comment>
<proteinExistence type="predicted"/>
<protein>
    <submittedName>
        <fullName evidence="2">Glycosyl transferase</fullName>
    </submittedName>
</protein>
<reference evidence="2 3" key="1">
    <citation type="journal article" date="2015" name="Nature">
        <title>rRNA introns, odd ribosomes, and small enigmatic genomes across a large radiation of phyla.</title>
        <authorList>
            <person name="Brown C.T."/>
            <person name="Hug L.A."/>
            <person name="Thomas B.C."/>
            <person name="Sharon I."/>
            <person name="Castelle C.J."/>
            <person name="Singh A."/>
            <person name="Wilkins M.J."/>
            <person name="Williams K.H."/>
            <person name="Banfield J.F."/>
        </authorList>
    </citation>
    <scope>NUCLEOTIDE SEQUENCE [LARGE SCALE GENOMIC DNA]</scope>
</reference>
<dbReference type="PANTHER" id="PTHR10859:SF91">
    <property type="entry name" value="DOLICHYL-PHOSPHATE BETA-GLUCOSYLTRANSFERASE"/>
    <property type="match status" value="1"/>
</dbReference>